<evidence type="ECO:0000313" key="1">
    <source>
        <dbReference type="EMBL" id="KAJ6231237.1"/>
    </source>
</evidence>
<keyword evidence="2" id="KW-1185">Reference proteome</keyword>
<accession>A0ABQ8XF28</accession>
<proteinExistence type="predicted"/>
<protein>
    <submittedName>
        <fullName evidence="1">Uncharacterized protein</fullName>
    </submittedName>
</protein>
<organism evidence="1 2">
    <name type="scientific">Anaeramoeba flamelloides</name>
    <dbReference type="NCBI Taxonomy" id="1746091"/>
    <lineage>
        <taxon>Eukaryota</taxon>
        <taxon>Metamonada</taxon>
        <taxon>Anaeramoebidae</taxon>
        <taxon>Anaeramoeba</taxon>
    </lineage>
</organism>
<name>A0ABQ8XF28_9EUKA</name>
<evidence type="ECO:0000313" key="2">
    <source>
        <dbReference type="Proteomes" id="UP001150062"/>
    </source>
</evidence>
<comment type="caution">
    <text evidence="1">The sequence shown here is derived from an EMBL/GenBank/DDBJ whole genome shotgun (WGS) entry which is preliminary data.</text>
</comment>
<dbReference type="EMBL" id="JAOAOG010000301">
    <property type="protein sequence ID" value="KAJ6231237.1"/>
    <property type="molecule type" value="Genomic_DNA"/>
</dbReference>
<reference evidence="1" key="1">
    <citation type="submission" date="2022-08" db="EMBL/GenBank/DDBJ databases">
        <title>Novel sulfate-reducing endosymbionts in the free-living metamonad Anaeramoeba.</title>
        <authorList>
            <person name="Jerlstrom-Hultqvist J."/>
            <person name="Cepicka I."/>
            <person name="Gallot-Lavallee L."/>
            <person name="Salas-Leiva D."/>
            <person name="Curtis B.A."/>
            <person name="Zahonova K."/>
            <person name="Pipaliya S."/>
            <person name="Dacks J."/>
            <person name="Roger A.J."/>
        </authorList>
    </citation>
    <scope>NUCLEOTIDE SEQUENCE</scope>
    <source>
        <strain evidence="1">Schooner1</strain>
    </source>
</reference>
<dbReference type="Proteomes" id="UP001150062">
    <property type="component" value="Unassembled WGS sequence"/>
</dbReference>
<gene>
    <name evidence="1" type="ORF">M0813_05966</name>
</gene>
<sequence>MKPSNWIKRLLSTEYFTYKLNHVDSGILSKETNEIWNGEHWCYSTIFSKRWLRVENNLFKLGSIFQENDNYYVIISFFQNKKMEHTAILQQYRINKQVKFQQNQTLYELSPISPPVRKFITLKKIYKNFKFIGTLEKKILLTKSTEKMVFCFSKDNSKYDQFDLQFQKVIDATETVEDGKKHIILPLIIYSDDFKFNSSLETQKSTMLNGIYLTFASQKRKTRKLENSHFPITFIPGTKNLFENLSPIINDLKKLEKGIIIKIPSNEEVMVFAPIILWITDFEEKAKLLGIKKAGGKTKNSCIECTQTRDDWIINNGNNIILKDNLYYKKYQGQLKIIKNKIEREKLEKKTGVKYISLKSEIWNLNIHIVTTFPGEFGHIFYGGILIRLENSFKNIIKPKEWMKQANYFEKNYFFQIDTNHSRMKNFFNSFNHIRFEDRKYFSRYYFSVFFDLIINYKQTFKVQILKIYENQNFNIIKNFLELFSIILDMQILLHFTKQVQIIKELINNKINKILKLLDCCFSYKNHLKYQEIININKNKNLRNNYFNHFKILKVHTLKHIPSYLKKFGHIDNINALYGESKHHHIKKNNKTTNWKNNTYTILKHELKIINLNQLFEKEFHLFKQKVKNNYITSETHNLIRRFQEDFPIFMAILSLNTDIKNKFCFILNKFFKIIKKIGIDEKIFKYKNHFKKKQYNKNNNCILKHFVYNKNHTIRNYTNG</sequence>